<evidence type="ECO:0000256" key="8">
    <source>
        <dbReference type="ARBA" id="ARBA00023125"/>
    </source>
</evidence>
<feature type="binding site" evidence="12">
    <location>
        <position position="229"/>
    </location>
    <ligand>
        <name>[4Fe-4S] cluster</name>
        <dbReference type="ChEBI" id="CHEBI:49883"/>
    </ligand>
</feature>
<dbReference type="InterPro" id="IPR000445">
    <property type="entry name" value="HhH_motif"/>
</dbReference>
<keyword evidence="11 12" id="KW-0326">Glycosidase</keyword>
<dbReference type="FunFam" id="1.10.1670.10:FF:000001">
    <property type="entry name" value="Endonuclease III"/>
    <property type="match status" value="1"/>
</dbReference>
<dbReference type="InterPro" id="IPR004036">
    <property type="entry name" value="Endonuclease-III-like_CS2"/>
</dbReference>
<dbReference type="PROSITE" id="PS01155">
    <property type="entry name" value="ENDONUCLEASE_III_2"/>
    <property type="match status" value="1"/>
</dbReference>
<protein>
    <recommendedName>
        <fullName evidence="12">Endonuclease III</fullName>
        <ecNumber evidence="12">4.2.99.18</ecNumber>
    </recommendedName>
    <alternativeName>
        <fullName evidence="12">DNA-(apurinic or apyrimidinic site) lyase</fullName>
    </alternativeName>
</protein>
<dbReference type="SMART" id="SM00525">
    <property type="entry name" value="FES"/>
    <property type="match status" value="1"/>
</dbReference>
<dbReference type="HAMAP" id="MF_00942">
    <property type="entry name" value="Nth"/>
    <property type="match status" value="1"/>
</dbReference>
<dbReference type="GO" id="GO:0046872">
    <property type="term" value="F:metal ion binding"/>
    <property type="evidence" value="ECO:0007669"/>
    <property type="project" value="UniProtKB-KW"/>
</dbReference>
<keyword evidence="16" id="KW-1185">Reference proteome</keyword>
<keyword evidence="15" id="KW-0255">Endonuclease</keyword>
<dbReference type="InterPro" id="IPR003651">
    <property type="entry name" value="Endonuclease3_FeS-loop_motif"/>
</dbReference>
<evidence type="ECO:0000313" key="16">
    <source>
        <dbReference type="Proteomes" id="UP001146505"/>
    </source>
</evidence>
<feature type="binding site" evidence="12">
    <location>
        <position position="219"/>
    </location>
    <ligand>
        <name>[4Fe-4S] cluster</name>
        <dbReference type="ChEBI" id="CHEBI:49883"/>
    </ligand>
</feature>
<dbReference type="GO" id="GO:0019104">
    <property type="term" value="F:DNA N-glycosylase activity"/>
    <property type="evidence" value="ECO:0007669"/>
    <property type="project" value="UniProtKB-UniRule"/>
</dbReference>
<dbReference type="PANTHER" id="PTHR10359">
    <property type="entry name" value="A/G-SPECIFIC ADENINE GLYCOSYLASE/ENDONUCLEASE III"/>
    <property type="match status" value="1"/>
</dbReference>
<dbReference type="GO" id="GO:0003677">
    <property type="term" value="F:DNA binding"/>
    <property type="evidence" value="ECO:0007669"/>
    <property type="project" value="UniProtKB-UniRule"/>
</dbReference>
<name>A0A9X3M5N4_9CORY</name>
<dbReference type="InterPro" id="IPR023170">
    <property type="entry name" value="HhH_base_excis_C"/>
</dbReference>
<sequence length="274" mass="30150">MSAEGSMSAQPTPPTLPRIGSHIAAKGKETPLGRKRRARKINRTLAVAYPNAFCELDFSNPLELLVATVLSAQCTDKRVNAVTPALFRRYRTAADYAEANLEEVEQIIKSTGFYRSKAKSIVGLGQAIEDNYEGEVPDTLEQLVKLPGVGRKTANVVLGNAFDTPGITVDTHLGRLARRWKLTEHEDPVQVERDLMELIERKEWTLFSHRAIFHGRRICHSRRAACGACFLAHQCPSFGVAGPADPEVASTMIKSDDREHLLDMAGFGPSGQVD</sequence>
<comment type="function">
    <text evidence="12">DNA repair enzyme that has both DNA N-glycosylase activity and AP-lyase activity. The DNA N-glycosylase activity releases various damaged pyrimidines from DNA by cleaving the N-glycosidic bond, leaving an AP (apurinic/apyrimidinic) site. The AP-lyase activity cleaves the phosphodiester bond 3' to the AP site by a beta-elimination, leaving a 3'-terminal unsaturated sugar and a product with a terminal 5'-phosphate.</text>
</comment>
<evidence type="ECO:0000256" key="2">
    <source>
        <dbReference type="ARBA" id="ARBA00022485"/>
    </source>
</evidence>
<dbReference type="Proteomes" id="UP001146505">
    <property type="component" value="Unassembled WGS sequence"/>
</dbReference>
<dbReference type="NCBIfam" id="TIGR01083">
    <property type="entry name" value="nth"/>
    <property type="match status" value="1"/>
</dbReference>
<dbReference type="Gene3D" id="1.10.340.30">
    <property type="entry name" value="Hypothetical protein, domain 2"/>
    <property type="match status" value="1"/>
</dbReference>
<keyword evidence="6 12" id="KW-0408">Iron</keyword>
<feature type="binding site" evidence="12">
    <location>
        <position position="235"/>
    </location>
    <ligand>
        <name>[4Fe-4S] cluster</name>
        <dbReference type="ChEBI" id="CHEBI:49883"/>
    </ligand>
</feature>
<evidence type="ECO:0000256" key="7">
    <source>
        <dbReference type="ARBA" id="ARBA00023014"/>
    </source>
</evidence>
<feature type="region of interest" description="Disordered" evidence="13">
    <location>
        <begin position="1"/>
        <end position="36"/>
    </location>
</feature>
<dbReference type="FunFam" id="1.10.340.30:FF:000001">
    <property type="entry name" value="Endonuclease III"/>
    <property type="match status" value="1"/>
</dbReference>
<keyword evidence="2 12" id="KW-0004">4Fe-4S</keyword>
<organism evidence="15 16">
    <name type="scientific">Corynebacterium macclintockiae</name>
    <dbReference type="NCBI Taxonomy" id="2913501"/>
    <lineage>
        <taxon>Bacteria</taxon>
        <taxon>Bacillati</taxon>
        <taxon>Actinomycetota</taxon>
        <taxon>Actinomycetes</taxon>
        <taxon>Mycobacteriales</taxon>
        <taxon>Corynebacteriaceae</taxon>
        <taxon>Corynebacterium</taxon>
    </lineage>
</organism>
<dbReference type="GeneID" id="301812629"/>
<dbReference type="GO" id="GO:0140078">
    <property type="term" value="F:class I DNA-(apurinic or apyrimidinic site) endonuclease activity"/>
    <property type="evidence" value="ECO:0007669"/>
    <property type="project" value="UniProtKB-EC"/>
</dbReference>
<evidence type="ECO:0000256" key="12">
    <source>
        <dbReference type="HAMAP-Rule" id="MF_00942"/>
    </source>
</evidence>
<keyword evidence="9 12" id="KW-0234">DNA repair</keyword>
<dbReference type="RefSeq" id="WP_034980080.1">
    <property type="nucleotide sequence ID" value="NZ_JAKMUV010000003.1"/>
</dbReference>
<reference evidence="15" key="1">
    <citation type="submission" date="2022-02" db="EMBL/GenBank/DDBJ databases">
        <title>Corynebacterium sp. from urogenital microbiome.</title>
        <authorList>
            <person name="Cappelli E.A."/>
            <person name="Ribeiro T.G."/>
            <person name="Peixe L."/>
        </authorList>
    </citation>
    <scope>NUCLEOTIDE SEQUENCE</scope>
    <source>
        <strain evidence="15">C9Ua_112</strain>
    </source>
</reference>
<evidence type="ECO:0000256" key="5">
    <source>
        <dbReference type="ARBA" id="ARBA00022801"/>
    </source>
</evidence>
<dbReference type="EC" id="4.2.99.18" evidence="12"/>
<feature type="domain" description="HhH-GPD" evidence="14">
    <location>
        <begin position="70"/>
        <end position="217"/>
    </location>
</feature>
<dbReference type="Pfam" id="PF00633">
    <property type="entry name" value="HHH"/>
    <property type="match status" value="1"/>
</dbReference>
<proteinExistence type="inferred from homology"/>
<evidence type="ECO:0000256" key="13">
    <source>
        <dbReference type="SAM" id="MobiDB-lite"/>
    </source>
</evidence>
<dbReference type="GO" id="GO:0006285">
    <property type="term" value="P:base-excision repair, AP site formation"/>
    <property type="evidence" value="ECO:0007669"/>
    <property type="project" value="TreeGrafter"/>
</dbReference>
<feature type="binding site" evidence="12">
    <location>
        <position position="226"/>
    </location>
    <ligand>
        <name>[4Fe-4S] cluster</name>
        <dbReference type="ChEBI" id="CHEBI:49883"/>
    </ligand>
</feature>
<comment type="cofactor">
    <cofactor evidence="12">
        <name>[4Fe-4S] cluster</name>
        <dbReference type="ChEBI" id="CHEBI:49883"/>
    </cofactor>
    <text evidence="12">Binds 1 [4Fe-4S] cluster.</text>
</comment>
<feature type="compositionally biased region" description="Polar residues" evidence="13">
    <location>
        <begin position="1"/>
        <end position="10"/>
    </location>
</feature>
<evidence type="ECO:0000259" key="14">
    <source>
        <dbReference type="SMART" id="SM00478"/>
    </source>
</evidence>
<evidence type="ECO:0000256" key="1">
    <source>
        <dbReference type="ARBA" id="ARBA00008343"/>
    </source>
</evidence>
<dbReference type="Pfam" id="PF00730">
    <property type="entry name" value="HhH-GPD"/>
    <property type="match status" value="1"/>
</dbReference>
<dbReference type="Gene3D" id="1.10.1670.10">
    <property type="entry name" value="Helix-hairpin-Helix base-excision DNA repair enzymes (C-terminal)"/>
    <property type="match status" value="1"/>
</dbReference>
<dbReference type="InterPro" id="IPR005759">
    <property type="entry name" value="Nth"/>
</dbReference>
<dbReference type="InterPro" id="IPR011257">
    <property type="entry name" value="DNA_glycosylase"/>
</dbReference>
<keyword evidence="15" id="KW-0540">Nuclease</keyword>
<keyword evidence="8 12" id="KW-0238">DNA-binding</keyword>
<evidence type="ECO:0000256" key="10">
    <source>
        <dbReference type="ARBA" id="ARBA00023239"/>
    </source>
</evidence>
<evidence type="ECO:0000313" key="15">
    <source>
        <dbReference type="EMBL" id="MCZ9304635.1"/>
    </source>
</evidence>
<dbReference type="SUPFAM" id="SSF48150">
    <property type="entry name" value="DNA-glycosylase"/>
    <property type="match status" value="1"/>
</dbReference>
<dbReference type="InterPro" id="IPR003265">
    <property type="entry name" value="HhH-GPD_domain"/>
</dbReference>
<comment type="catalytic activity">
    <reaction evidence="12">
        <text>2'-deoxyribonucleotide-(2'-deoxyribose 5'-phosphate)-2'-deoxyribonucleotide-DNA = a 3'-end 2'-deoxyribonucleotide-(2,3-dehydro-2,3-deoxyribose 5'-phosphate)-DNA + a 5'-end 5'-phospho-2'-deoxyribonucleoside-DNA + H(+)</text>
        <dbReference type="Rhea" id="RHEA:66592"/>
        <dbReference type="Rhea" id="RHEA-COMP:13180"/>
        <dbReference type="Rhea" id="RHEA-COMP:16897"/>
        <dbReference type="Rhea" id="RHEA-COMP:17067"/>
        <dbReference type="ChEBI" id="CHEBI:15378"/>
        <dbReference type="ChEBI" id="CHEBI:136412"/>
        <dbReference type="ChEBI" id="CHEBI:157695"/>
        <dbReference type="ChEBI" id="CHEBI:167181"/>
        <dbReference type="EC" id="4.2.99.18"/>
    </reaction>
</comment>
<dbReference type="GO" id="GO:0051539">
    <property type="term" value="F:4 iron, 4 sulfur cluster binding"/>
    <property type="evidence" value="ECO:0007669"/>
    <property type="project" value="UniProtKB-UniRule"/>
</dbReference>
<keyword evidence="4 12" id="KW-0227">DNA damage</keyword>
<evidence type="ECO:0000256" key="6">
    <source>
        <dbReference type="ARBA" id="ARBA00023004"/>
    </source>
</evidence>
<keyword evidence="5 12" id="KW-0378">Hydrolase</keyword>
<keyword evidence="10 12" id="KW-0456">Lyase</keyword>
<keyword evidence="3 12" id="KW-0479">Metal-binding</keyword>
<comment type="caution">
    <text evidence="15">The sequence shown here is derived from an EMBL/GenBank/DDBJ whole genome shotgun (WGS) entry which is preliminary data.</text>
</comment>
<evidence type="ECO:0000256" key="4">
    <source>
        <dbReference type="ARBA" id="ARBA00022763"/>
    </source>
</evidence>
<evidence type="ECO:0000256" key="9">
    <source>
        <dbReference type="ARBA" id="ARBA00023204"/>
    </source>
</evidence>
<gene>
    <name evidence="12 15" type="primary">nth</name>
    <name evidence="15" type="ORF">L8U58_03655</name>
</gene>
<accession>A0A9X3M5N4</accession>
<keyword evidence="7 12" id="KW-0411">Iron-sulfur</keyword>
<evidence type="ECO:0000256" key="11">
    <source>
        <dbReference type="ARBA" id="ARBA00023295"/>
    </source>
</evidence>
<dbReference type="SMART" id="SM00478">
    <property type="entry name" value="ENDO3c"/>
    <property type="match status" value="1"/>
</dbReference>
<comment type="similarity">
    <text evidence="1 12">Belongs to the Nth/MutY family.</text>
</comment>
<dbReference type="PANTHER" id="PTHR10359:SF18">
    <property type="entry name" value="ENDONUCLEASE III"/>
    <property type="match status" value="1"/>
</dbReference>
<evidence type="ECO:0000256" key="3">
    <source>
        <dbReference type="ARBA" id="ARBA00022723"/>
    </source>
</evidence>
<dbReference type="AlphaFoldDB" id="A0A9X3M5N4"/>
<dbReference type="CDD" id="cd00056">
    <property type="entry name" value="ENDO3c"/>
    <property type="match status" value="1"/>
</dbReference>
<dbReference type="EMBL" id="JAKMUV010000003">
    <property type="protein sequence ID" value="MCZ9304635.1"/>
    <property type="molecule type" value="Genomic_DNA"/>
</dbReference>